<feature type="region of interest" description="Disordered" evidence="5">
    <location>
        <begin position="349"/>
        <end position="394"/>
    </location>
</feature>
<dbReference type="PANTHER" id="PTHR13510:SF44">
    <property type="entry name" value="RABENOSYN-5"/>
    <property type="match status" value="1"/>
</dbReference>
<evidence type="ECO:0000256" key="3">
    <source>
        <dbReference type="ARBA" id="ARBA00022833"/>
    </source>
</evidence>
<protein>
    <recommendedName>
        <fullName evidence="6">FYVE-type domain-containing protein</fullName>
    </recommendedName>
</protein>
<accession>W4GGU0</accession>
<gene>
    <name evidence="7" type="ORF">H257_07703</name>
</gene>
<dbReference type="PROSITE" id="PS50178">
    <property type="entry name" value="ZF_FYVE"/>
    <property type="match status" value="1"/>
</dbReference>
<feature type="domain" description="FYVE-type" evidence="6">
    <location>
        <begin position="285"/>
        <end position="346"/>
    </location>
</feature>
<dbReference type="InterPro" id="IPR000306">
    <property type="entry name" value="Znf_FYVE"/>
</dbReference>
<sequence>MSGAVPAVPLPADYFPRISLHSTVVAAFEDAARVQVTADLNRLQAETTSSHVGTASSSFSRRQPFRTNEQGYSVLERDGASIRVRMQSPQTPRGTGSPTISFACHVDVVGLPSELLDVMYADNTLALREWGRTFLSNWFVDAAILHCIHRHSGGDGPRTFAAVTWLALQLPSSIQTDLCLFQSMGTCDNLPYITWTSVEVQICPSQEHLKFRRSRLHMTMFLQATTTGTRLTCFGSMEQLHLTTSQVERGMAAAVLRMRSLDGILEGHRLAKKHPFVPRSQWVPDSARRACYVCRASFTLFRSRHHCRACGEIMCKKCTVVRPVPNQLDGLERSAKVCLRCVAMPRSVSYRPRPSRPPPSVGRQPHMHRSSLHETNPLPFDHEAGGSRGRSSLPLDIRPRLSVRASRMSAKAPTTDPMQLLSSSSSTLHHQTFFGSAKAMSLPSTTRFDNVDPMAAQLWQISCRAQATWTLAKDTTSRNTTPVSTPREGGPDNLRDSLVKVNQSLAEQAYLLDAIDRASRGRFSATSSPLSNPAVDSLRMSAWGDELGRFEVIPDDLDR</sequence>
<feature type="region of interest" description="Disordered" evidence="5">
    <location>
        <begin position="473"/>
        <end position="494"/>
    </location>
</feature>
<evidence type="ECO:0000256" key="1">
    <source>
        <dbReference type="ARBA" id="ARBA00022723"/>
    </source>
</evidence>
<dbReference type="RefSeq" id="XP_009831624.1">
    <property type="nucleotide sequence ID" value="XM_009833322.1"/>
</dbReference>
<dbReference type="InterPro" id="IPR052727">
    <property type="entry name" value="Rab4/Rab5_effector"/>
</dbReference>
<dbReference type="GeneID" id="20809699"/>
<feature type="compositionally biased region" description="Polar residues" evidence="5">
    <location>
        <begin position="473"/>
        <end position="484"/>
    </location>
</feature>
<keyword evidence="2 4" id="KW-0863">Zinc-finger</keyword>
<dbReference type="OrthoDB" id="10018316at2759"/>
<dbReference type="AlphaFoldDB" id="W4GGU0"/>
<evidence type="ECO:0000313" key="7">
    <source>
        <dbReference type="EMBL" id="ETV78905.1"/>
    </source>
</evidence>
<proteinExistence type="predicted"/>
<dbReference type="PANTHER" id="PTHR13510">
    <property type="entry name" value="FYVE-FINGER-CONTAINING RAB5 EFFECTOR PROTEIN RABENOSYN-5-RELATED"/>
    <property type="match status" value="1"/>
</dbReference>
<dbReference type="SUPFAM" id="SSF57903">
    <property type="entry name" value="FYVE/PHD zinc finger"/>
    <property type="match status" value="1"/>
</dbReference>
<reference evidence="7" key="1">
    <citation type="submission" date="2013-12" db="EMBL/GenBank/DDBJ databases">
        <title>The Genome Sequence of Aphanomyces astaci APO3.</title>
        <authorList>
            <consortium name="The Broad Institute Genomics Platform"/>
            <person name="Russ C."/>
            <person name="Tyler B."/>
            <person name="van West P."/>
            <person name="Dieguez-Uribeondo J."/>
            <person name="Young S.K."/>
            <person name="Zeng Q."/>
            <person name="Gargeya S."/>
            <person name="Fitzgerald M."/>
            <person name="Abouelleil A."/>
            <person name="Alvarado L."/>
            <person name="Chapman S.B."/>
            <person name="Gainer-Dewar J."/>
            <person name="Goldberg J."/>
            <person name="Griggs A."/>
            <person name="Gujja S."/>
            <person name="Hansen M."/>
            <person name="Howarth C."/>
            <person name="Imamovic A."/>
            <person name="Ireland A."/>
            <person name="Larimer J."/>
            <person name="McCowan C."/>
            <person name="Murphy C."/>
            <person name="Pearson M."/>
            <person name="Poon T.W."/>
            <person name="Priest M."/>
            <person name="Roberts A."/>
            <person name="Saif S."/>
            <person name="Shea T."/>
            <person name="Sykes S."/>
            <person name="Wortman J."/>
            <person name="Nusbaum C."/>
            <person name="Birren B."/>
        </authorList>
    </citation>
    <scope>NUCLEOTIDE SEQUENCE [LARGE SCALE GENOMIC DNA]</scope>
    <source>
        <strain evidence="7">APO3</strain>
    </source>
</reference>
<evidence type="ECO:0000259" key="6">
    <source>
        <dbReference type="PROSITE" id="PS50178"/>
    </source>
</evidence>
<name>W4GGU0_APHAT</name>
<dbReference type="SMART" id="SM00064">
    <property type="entry name" value="FYVE"/>
    <property type="match status" value="1"/>
</dbReference>
<evidence type="ECO:0000256" key="5">
    <source>
        <dbReference type="SAM" id="MobiDB-lite"/>
    </source>
</evidence>
<dbReference type="EMBL" id="KI913129">
    <property type="protein sequence ID" value="ETV78905.1"/>
    <property type="molecule type" value="Genomic_DNA"/>
</dbReference>
<dbReference type="Pfam" id="PF01363">
    <property type="entry name" value="FYVE"/>
    <property type="match status" value="1"/>
</dbReference>
<keyword evidence="3" id="KW-0862">Zinc</keyword>
<dbReference type="STRING" id="112090.W4GGU0"/>
<dbReference type="InterPro" id="IPR013083">
    <property type="entry name" value="Znf_RING/FYVE/PHD"/>
</dbReference>
<dbReference type="InterPro" id="IPR017455">
    <property type="entry name" value="Znf_FYVE-rel"/>
</dbReference>
<evidence type="ECO:0000256" key="2">
    <source>
        <dbReference type="ARBA" id="ARBA00022771"/>
    </source>
</evidence>
<evidence type="ECO:0000256" key="4">
    <source>
        <dbReference type="PROSITE-ProRule" id="PRU00091"/>
    </source>
</evidence>
<dbReference type="VEuPathDB" id="FungiDB:H257_07703"/>
<keyword evidence="1" id="KW-0479">Metal-binding</keyword>
<dbReference type="InterPro" id="IPR011011">
    <property type="entry name" value="Znf_FYVE_PHD"/>
</dbReference>
<dbReference type="GO" id="GO:0008270">
    <property type="term" value="F:zinc ion binding"/>
    <property type="evidence" value="ECO:0007669"/>
    <property type="project" value="UniProtKB-KW"/>
</dbReference>
<dbReference type="Gene3D" id="3.30.40.10">
    <property type="entry name" value="Zinc/RING finger domain, C3HC4 (zinc finger)"/>
    <property type="match status" value="1"/>
</dbReference>
<organism evidence="7">
    <name type="scientific">Aphanomyces astaci</name>
    <name type="common">Crayfish plague agent</name>
    <dbReference type="NCBI Taxonomy" id="112090"/>
    <lineage>
        <taxon>Eukaryota</taxon>
        <taxon>Sar</taxon>
        <taxon>Stramenopiles</taxon>
        <taxon>Oomycota</taxon>
        <taxon>Saprolegniomycetes</taxon>
        <taxon>Saprolegniales</taxon>
        <taxon>Verrucalvaceae</taxon>
        <taxon>Aphanomyces</taxon>
    </lineage>
</organism>